<feature type="domain" description="LssY-like C-terminal" evidence="3">
    <location>
        <begin position="97"/>
        <end position="286"/>
    </location>
</feature>
<comment type="caution">
    <text evidence="4">The sequence shown here is derived from an EMBL/GenBank/DDBJ whole genome shotgun (WGS) entry which is preliminary data.</text>
</comment>
<feature type="transmembrane region" description="Helical" evidence="2">
    <location>
        <begin position="406"/>
        <end position="427"/>
    </location>
</feature>
<dbReference type="InterPro" id="IPR025902">
    <property type="entry name" value="LssY-like-C_dom"/>
</dbReference>
<accession>A0A554SDK8</accession>
<evidence type="ECO:0000256" key="2">
    <source>
        <dbReference type="SAM" id="Phobius"/>
    </source>
</evidence>
<dbReference type="OrthoDB" id="3725455at2"/>
<feature type="transmembrane region" description="Helical" evidence="2">
    <location>
        <begin position="381"/>
        <end position="400"/>
    </location>
</feature>
<evidence type="ECO:0000313" key="5">
    <source>
        <dbReference type="Proteomes" id="UP000316988"/>
    </source>
</evidence>
<organism evidence="4 5">
    <name type="scientific">Aeromicrobium piscarium</name>
    <dbReference type="NCBI Taxonomy" id="2590901"/>
    <lineage>
        <taxon>Bacteria</taxon>
        <taxon>Bacillati</taxon>
        <taxon>Actinomycetota</taxon>
        <taxon>Actinomycetes</taxon>
        <taxon>Propionibacteriales</taxon>
        <taxon>Nocardioidaceae</taxon>
        <taxon>Aeromicrobium</taxon>
    </lineage>
</organism>
<reference evidence="4 5" key="1">
    <citation type="submission" date="2019-07" db="EMBL/GenBank/DDBJ databases">
        <authorList>
            <person name="Zhao L.H."/>
        </authorList>
    </citation>
    <scope>NUCLEOTIDE SEQUENCE [LARGE SCALE GENOMIC DNA]</scope>
    <source>
        <strain evidence="4 5">Co35</strain>
    </source>
</reference>
<evidence type="ECO:0000259" key="3">
    <source>
        <dbReference type="Pfam" id="PF14067"/>
    </source>
</evidence>
<feature type="transmembrane region" description="Helical" evidence="2">
    <location>
        <begin position="67"/>
        <end position="87"/>
    </location>
</feature>
<protein>
    <recommendedName>
        <fullName evidence="3">LssY-like C-terminal domain-containing protein</fullName>
    </recommendedName>
</protein>
<evidence type="ECO:0000256" key="1">
    <source>
        <dbReference type="SAM" id="MobiDB-lite"/>
    </source>
</evidence>
<dbReference type="RefSeq" id="WP_143912865.1">
    <property type="nucleotide sequence ID" value="NZ_VLNT01000004.1"/>
</dbReference>
<feature type="transmembrane region" description="Helical" evidence="2">
    <location>
        <begin position="355"/>
        <end position="374"/>
    </location>
</feature>
<keyword evidence="2" id="KW-0472">Membrane</keyword>
<feature type="compositionally biased region" description="Pro residues" evidence="1">
    <location>
        <begin position="14"/>
        <end position="26"/>
    </location>
</feature>
<evidence type="ECO:0000313" key="4">
    <source>
        <dbReference type="EMBL" id="TSD64425.1"/>
    </source>
</evidence>
<dbReference type="Pfam" id="PF14067">
    <property type="entry name" value="LssY_C"/>
    <property type="match status" value="1"/>
</dbReference>
<proteinExistence type="predicted"/>
<gene>
    <name evidence="4" type="ORF">FNM00_07785</name>
</gene>
<dbReference type="Proteomes" id="UP000316988">
    <property type="component" value="Unassembled WGS sequence"/>
</dbReference>
<feature type="transmembrane region" description="Helical" evidence="2">
    <location>
        <begin position="40"/>
        <end position="61"/>
    </location>
</feature>
<dbReference type="AlphaFoldDB" id="A0A554SDK8"/>
<feature type="transmembrane region" description="Helical" evidence="2">
    <location>
        <begin position="320"/>
        <end position="343"/>
    </location>
</feature>
<keyword evidence="2" id="KW-0812">Transmembrane</keyword>
<keyword evidence="2" id="KW-1133">Transmembrane helix</keyword>
<sequence>MIEHGAWRRGRPVTTPPPSQPPSYPRPPRKTSRDWTVEDAVDGGFFVVAALLVVWLGWEVLSGESGLSLLGIVSGIVFWLLLAYVGLPRLQQLLARIYVPDYFIGRAVTDVGLLGDVVNLAADGSAEDVHEAMTRAGWTRADDVTLRSSWGIVVSAVLRRSYPAAPVSPLLLFGRQQAFAYEQEVDGNASQRHHVRFWPVPEGWVLPGGFRVDWLAAATYDRAVGLSAFTLQVTHKVDGDVDIERDYVVGTVRYAVPETRLRVIEDFSTAFTSRDGGGDIVRTDGSLAIVDVDGLSGQHTAPSPGAPRRAPWERRLPPPALLICGAFGLVKALLTLIGAITLALHGGLADTITEVAGMAVGASAVVALWGFTLGRRRWARTLLMAVATVDAVSQLVLLSGDAHPGLLVLATTSLSVLVIVTVSSTSVRRWVTGRA</sequence>
<feature type="region of interest" description="Disordered" evidence="1">
    <location>
        <begin position="1"/>
        <end position="33"/>
    </location>
</feature>
<name>A0A554SDK8_9ACTN</name>
<dbReference type="EMBL" id="VLNT01000004">
    <property type="protein sequence ID" value="TSD64425.1"/>
    <property type="molecule type" value="Genomic_DNA"/>
</dbReference>
<keyword evidence="5" id="KW-1185">Reference proteome</keyword>